<name>A0A0G2ZDW1_9BACT</name>
<evidence type="ECO:0000256" key="2">
    <source>
        <dbReference type="ARBA" id="ARBA00004857"/>
    </source>
</evidence>
<dbReference type="SUPFAM" id="SSF51569">
    <property type="entry name" value="Aldolase"/>
    <property type="match status" value="1"/>
</dbReference>
<proteinExistence type="inferred from homology"/>
<dbReference type="Pfam" id="PF00923">
    <property type="entry name" value="TAL_FSA"/>
    <property type="match status" value="1"/>
</dbReference>
<dbReference type="PATRIC" id="fig|1330330.3.peg.1601"/>
<sequence length="227" mass="25024">MKIFLDTANLAEIKKAVEWGIIDGVTTNPTLVAREGAVFEERIKRICEVVKGPVSAEVTGLDYDSMVSEARALSKLSEHVVVKIPMTPDGVKAVKTLSDEGIKTNVTLVFSTSQAILAMKAGATYISPFVGRLDDISNDGMKIVQEIMKVIDNYGFKTEVIVASVRHPMHVVQAALIGAHIVTTPFKTLEALFKHPLTNIGIERFMSDWHEYRKKLTGENNDIDPEK</sequence>
<evidence type="ECO:0000313" key="10">
    <source>
        <dbReference type="EMBL" id="AKI97749.1"/>
    </source>
</evidence>
<evidence type="ECO:0000256" key="6">
    <source>
        <dbReference type="ARBA" id="ARBA00023126"/>
    </source>
</evidence>
<dbReference type="EMBL" id="CP011232">
    <property type="protein sequence ID" value="AKI97749.1"/>
    <property type="molecule type" value="Genomic_DNA"/>
</dbReference>
<dbReference type="RefSeq" id="WP_047754884.1">
    <property type="nucleotide sequence ID" value="NZ_CAJUHA010000017.1"/>
</dbReference>
<comment type="subcellular location">
    <subcellularLocation>
        <location evidence="1 9">Cytoplasm</location>
    </subcellularLocation>
</comment>
<protein>
    <recommendedName>
        <fullName evidence="9">Probable transaldolase</fullName>
        <ecNumber evidence="9">2.2.1.2</ecNumber>
    </recommendedName>
</protein>
<dbReference type="EC" id="2.2.1.2" evidence="9"/>
<dbReference type="InterPro" id="IPR013785">
    <property type="entry name" value="Aldolase_TIM"/>
</dbReference>
<keyword evidence="11" id="KW-1185">Reference proteome</keyword>
<dbReference type="PROSITE" id="PS01054">
    <property type="entry name" value="TRANSALDOLASE_1"/>
    <property type="match status" value="1"/>
</dbReference>
<dbReference type="AlphaFoldDB" id="A0A0G2ZDW1"/>
<dbReference type="GO" id="GO:0006098">
    <property type="term" value="P:pentose-phosphate shunt"/>
    <property type="evidence" value="ECO:0007669"/>
    <property type="project" value="UniProtKB-UniRule"/>
</dbReference>
<comment type="pathway">
    <text evidence="2 9">Carbohydrate degradation; pentose phosphate pathway; D-glyceraldehyde 3-phosphate and beta-D-fructose 6-phosphate from D-ribose 5-phosphate and D-xylulose 5-phosphate (non-oxidative stage): step 2/3.</text>
</comment>
<dbReference type="HAMAP" id="MF_00494">
    <property type="entry name" value="Transaldolase_3b"/>
    <property type="match status" value="1"/>
</dbReference>
<comment type="function">
    <text evidence="9">Transaldolase is important for the balance of metabolites in the pentose-phosphate pathway.</text>
</comment>
<keyword evidence="5 9" id="KW-0808">Transferase</keyword>
<evidence type="ECO:0000256" key="9">
    <source>
        <dbReference type="HAMAP-Rule" id="MF_00494"/>
    </source>
</evidence>
<dbReference type="InterPro" id="IPR004731">
    <property type="entry name" value="Transaldolase_3B/F6P_aldolase"/>
</dbReference>
<dbReference type="CDD" id="cd00956">
    <property type="entry name" value="Transaldolase_FSA"/>
    <property type="match status" value="1"/>
</dbReference>
<keyword evidence="6 9" id="KW-0570">Pentose shunt</keyword>
<dbReference type="NCBIfam" id="TIGR00875">
    <property type="entry name" value="fsa_talC_mipB"/>
    <property type="match status" value="1"/>
</dbReference>
<dbReference type="GO" id="GO:0005975">
    <property type="term" value="P:carbohydrate metabolic process"/>
    <property type="evidence" value="ECO:0007669"/>
    <property type="project" value="InterPro"/>
</dbReference>
<dbReference type="GO" id="GO:0016832">
    <property type="term" value="F:aldehyde-lyase activity"/>
    <property type="evidence" value="ECO:0007669"/>
    <property type="project" value="InterPro"/>
</dbReference>
<keyword evidence="4 9" id="KW-0963">Cytoplasm</keyword>
<dbReference type="STRING" id="1330330.IX53_07915"/>
<dbReference type="KEGG" id="kpf:IX53_07915"/>
<comment type="similarity">
    <text evidence="3 9">Belongs to the transaldolase family. Type 3B subfamily.</text>
</comment>
<evidence type="ECO:0000256" key="3">
    <source>
        <dbReference type="ARBA" id="ARBA00005740"/>
    </source>
</evidence>
<keyword evidence="7 9" id="KW-0704">Schiff base</keyword>
<accession>A0A0G2ZDW1</accession>
<feature type="active site" description="Schiff-base intermediate with substrate" evidence="9">
    <location>
        <position position="83"/>
    </location>
</feature>
<dbReference type="InterPro" id="IPR018225">
    <property type="entry name" value="Transaldolase_AS"/>
</dbReference>
<dbReference type="FunFam" id="3.20.20.70:FF:000018">
    <property type="entry name" value="Probable transaldolase"/>
    <property type="match status" value="1"/>
</dbReference>
<dbReference type="PANTHER" id="PTHR10683:SF40">
    <property type="entry name" value="FRUCTOSE-6-PHOSPHATE ALDOLASE 1-RELATED"/>
    <property type="match status" value="1"/>
</dbReference>
<dbReference type="PROSITE" id="PS00958">
    <property type="entry name" value="TRANSALDOLASE_2"/>
    <property type="match status" value="1"/>
</dbReference>
<reference evidence="10 11" key="1">
    <citation type="submission" date="2015-04" db="EMBL/GenBank/DDBJ databases">
        <title>Complete Genome Sequence of Kosmotoga pacifica SLHLJ1.</title>
        <authorList>
            <person name="Jiang L.J."/>
            <person name="Shao Z.Z."/>
            <person name="Jebbar M."/>
        </authorList>
    </citation>
    <scope>NUCLEOTIDE SEQUENCE [LARGE SCALE GENOMIC DNA]</scope>
    <source>
        <strain evidence="10 11">SLHLJ1</strain>
    </source>
</reference>
<dbReference type="InterPro" id="IPR022999">
    <property type="entry name" value="Transaldolase_3B"/>
</dbReference>
<dbReference type="UniPathway" id="UPA00115">
    <property type="reaction ID" value="UER00414"/>
</dbReference>
<comment type="catalytic activity">
    <reaction evidence="8 9">
        <text>D-sedoheptulose 7-phosphate + D-glyceraldehyde 3-phosphate = D-erythrose 4-phosphate + beta-D-fructose 6-phosphate</text>
        <dbReference type="Rhea" id="RHEA:17053"/>
        <dbReference type="ChEBI" id="CHEBI:16897"/>
        <dbReference type="ChEBI" id="CHEBI:57483"/>
        <dbReference type="ChEBI" id="CHEBI:57634"/>
        <dbReference type="ChEBI" id="CHEBI:59776"/>
        <dbReference type="EC" id="2.2.1.2"/>
    </reaction>
</comment>
<dbReference type="InterPro" id="IPR001585">
    <property type="entry name" value="TAL/FSA"/>
</dbReference>
<organism evidence="10 11">
    <name type="scientific">Kosmotoga pacifica</name>
    <dbReference type="NCBI Taxonomy" id="1330330"/>
    <lineage>
        <taxon>Bacteria</taxon>
        <taxon>Thermotogati</taxon>
        <taxon>Thermotogota</taxon>
        <taxon>Thermotogae</taxon>
        <taxon>Kosmotogales</taxon>
        <taxon>Kosmotogaceae</taxon>
        <taxon>Kosmotoga</taxon>
    </lineage>
</organism>
<evidence type="ECO:0000256" key="5">
    <source>
        <dbReference type="ARBA" id="ARBA00022679"/>
    </source>
</evidence>
<evidence type="ECO:0000256" key="7">
    <source>
        <dbReference type="ARBA" id="ARBA00023270"/>
    </source>
</evidence>
<evidence type="ECO:0000256" key="4">
    <source>
        <dbReference type="ARBA" id="ARBA00022490"/>
    </source>
</evidence>
<dbReference type="PANTHER" id="PTHR10683">
    <property type="entry name" value="TRANSALDOLASE"/>
    <property type="match status" value="1"/>
</dbReference>
<gene>
    <name evidence="9" type="primary">tal</name>
    <name evidence="10" type="ORF">IX53_07915</name>
</gene>
<dbReference type="GO" id="GO:0004801">
    <property type="term" value="F:transaldolase activity"/>
    <property type="evidence" value="ECO:0007669"/>
    <property type="project" value="UniProtKB-UniRule"/>
</dbReference>
<dbReference type="GO" id="GO:0005737">
    <property type="term" value="C:cytoplasm"/>
    <property type="evidence" value="ECO:0007669"/>
    <property type="project" value="UniProtKB-SubCell"/>
</dbReference>
<evidence type="ECO:0000256" key="8">
    <source>
        <dbReference type="ARBA" id="ARBA00048810"/>
    </source>
</evidence>
<evidence type="ECO:0000313" key="11">
    <source>
        <dbReference type="Proteomes" id="UP000035159"/>
    </source>
</evidence>
<evidence type="ECO:0000256" key="1">
    <source>
        <dbReference type="ARBA" id="ARBA00004496"/>
    </source>
</evidence>
<dbReference type="Proteomes" id="UP000035159">
    <property type="component" value="Chromosome"/>
</dbReference>
<dbReference type="InterPro" id="IPR033919">
    <property type="entry name" value="TSA/FSA_arc/bac"/>
</dbReference>
<dbReference type="Gene3D" id="3.20.20.70">
    <property type="entry name" value="Aldolase class I"/>
    <property type="match status" value="1"/>
</dbReference>
<dbReference type="OrthoDB" id="9807051at2"/>